<sequence length="50" mass="5809">MVQAQLSALHLHTSKQQGTSILFVRKKQLQHQWRSTTLTANVFLKKHILL</sequence>
<reference evidence="1" key="1">
    <citation type="submission" date="2022-10" db="EMBL/GenBank/DDBJ databases">
        <authorList>
            <person name="Hyden B.L."/>
            <person name="Feng K."/>
            <person name="Yates T."/>
            <person name="Jawdy S."/>
            <person name="Smart L.B."/>
            <person name="Muchero W."/>
        </authorList>
    </citation>
    <scope>NUCLEOTIDE SEQUENCE</scope>
    <source>
        <tissue evidence="1">Shoot tip</tissue>
    </source>
</reference>
<dbReference type="EMBL" id="JAPFFI010001236">
    <property type="protein sequence ID" value="KAJ6287838.1"/>
    <property type="molecule type" value="Genomic_DNA"/>
</dbReference>
<organism evidence="1 2">
    <name type="scientific">Salix suchowensis</name>
    <dbReference type="NCBI Taxonomy" id="1278906"/>
    <lineage>
        <taxon>Eukaryota</taxon>
        <taxon>Viridiplantae</taxon>
        <taxon>Streptophyta</taxon>
        <taxon>Embryophyta</taxon>
        <taxon>Tracheophyta</taxon>
        <taxon>Spermatophyta</taxon>
        <taxon>Magnoliopsida</taxon>
        <taxon>eudicotyledons</taxon>
        <taxon>Gunneridae</taxon>
        <taxon>Pentapetalae</taxon>
        <taxon>rosids</taxon>
        <taxon>fabids</taxon>
        <taxon>Malpighiales</taxon>
        <taxon>Salicaceae</taxon>
        <taxon>Saliceae</taxon>
        <taxon>Salix</taxon>
    </lineage>
</organism>
<reference evidence="1" key="2">
    <citation type="journal article" date="2023" name="Int. J. Mol. Sci.">
        <title>De Novo Assembly and Annotation of 11 Diverse Shrub Willow (Salix) Genomes Reveals Novel Gene Organization in Sex-Linked Regions.</title>
        <authorList>
            <person name="Hyden B."/>
            <person name="Feng K."/>
            <person name="Yates T.B."/>
            <person name="Jawdy S."/>
            <person name="Cereghino C."/>
            <person name="Smart L.B."/>
            <person name="Muchero W."/>
        </authorList>
    </citation>
    <scope>NUCLEOTIDE SEQUENCE</scope>
    <source>
        <tissue evidence="1">Shoot tip</tissue>
    </source>
</reference>
<evidence type="ECO:0000313" key="1">
    <source>
        <dbReference type="EMBL" id="KAJ6287838.1"/>
    </source>
</evidence>
<feature type="non-terminal residue" evidence="1">
    <location>
        <position position="50"/>
    </location>
</feature>
<name>A0ABQ8ZG68_9ROSI</name>
<proteinExistence type="predicted"/>
<protein>
    <submittedName>
        <fullName evidence="1">Uncharacterized protein</fullName>
    </submittedName>
</protein>
<evidence type="ECO:0000313" key="2">
    <source>
        <dbReference type="Proteomes" id="UP001141253"/>
    </source>
</evidence>
<comment type="caution">
    <text evidence="1">The sequence shown here is derived from an EMBL/GenBank/DDBJ whole genome shotgun (WGS) entry which is preliminary data.</text>
</comment>
<keyword evidence="2" id="KW-1185">Reference proteome</keyword>
<gene>
    <name evidence="1" type="ORF">OIU77_001169</name>
</gene>
<accession>A0ABQ8ZG68</accession>
<dbReference type="Proteomes" id="UP001141253">
    <property type="component" value="Unassembled WGS sequence"/>
</dbReference>